<evidence type="ECO:0000313" key="4">
    <source>
        <dbReference type="Proteomes" id="UP000053647"/>
    </source>
</evidence>
<accession>A0A0C9SXW2</accession>
<name>A0A0C9SXW2_PAXIN</name>
<feature type="transmembrane region" description="Helical" evidence="1">
    <location>
        <begin position="47"/>
        <end position="69"/>
    </location>
</feature>
<evidence type="ECO:0000313" key="3">
    <source>
        <dbReference type="EMBL" id="KIJ07935.1"/>
    </source>
</evidence>
<feature type="domain" description="DUF6534" evidence="2">
    <location>
        <begin position="10"/>
        <end position="95"/>
    </location>
</feature>
<dbReference type="HOGENOM" id="CLU_1563362_0_0_1"/>
<dbReference type="InterPro" id="IPR045339">
    <property type="entry name" value="DUF6534"/>
</dbReference>
<keyword evidence="4" id="KW-1185">Reference proteome</keyword>
<sequence length="171" mass="18925">MDPKIWLVISATCDVLITVRTTQLLFRGQGESDCRDTHSTIRKLIKLTIETGLVTVVATMLEFLLAQTLGIAHHAVFYFLSKLYANCFLATLNARLVIRGAERRHHTGVTSGLFEPEDIQLSPLDIEHTMPGSRSTLSSYKSVGVQIGVLPLDDGDVEEEHCPVGCYHALF</sequence>
<dbReference type="PANTHER" id="PTHR40465">
    <property type="entry name" value="CHROMOSOME 1, WHOLE GENOME SHOTGUN SEQUENCE"/>
    <property type="match status" value="1"/>
</dbReference>
<feature type="transmembrane region" description="Helical" evidence="1">
    <location>
        <begin position="75"/>
        <end position="98"/>
    </location>
</feature>
<protein>
    <submittedName>
        <fullName evidence="3">Unplaced genomic scaffold PAXINscaffold_422, whole genome shotgun sequence</fullName>
    </submittedName>
</protein>
<evidence type="ECO:0000256" key="1">
    <source>
        <dbReference type="SAM" id="Phobius"/>
    </source>
</evidence>
<keyword evidence="1" id="KW-0812">Transmembrane</keyword>
<keyword evidence="1" id="KW-0472">Membrane</keyword>
<organism evidence="3 4">
    <name type="scientific">Paxillus involutus ATCC 200175</name>
    <dbReference type="NCBI Taxonomy" id="664439"/>
    <lineage>
        <taxon>Eukaryota</taxon>
        <taxon>Fungi</taxon>
        <taxon>Dikarya</taxon>
        <taxon>Basidiomycota</taxon>
        <taxon>Agaricomycotina</taxon>
        <taxon>Agaricomycetes</taxon>
        <taxon>Agaricomycetidae</taxon>
        <taxon>Boletales</taxon>
        <taxon>Paxilineae</taxon>
        <taxon>Paxillaceae</taxon>
        <taxon>Paxillus</taxon>
    </lineage>
</organism>
<keyword evidence="1" id="KW-1133">Transmembrane helix</keyword>
<proteinExistence type="predicted"/>
<dbReference type="EMBL" id="KN819744">
    <property type="protein sequence ID" value="KIJ07935.1"/>
    <property type="molecule type" value="Genomic_DNA"/>
</dbReference>
<dbReference type="AlphaFoldDB" id="A0A0C9SXW2"/>
<dbReference type="OrthoDB" id="2681808at2759"/>
<evidence type="ECO:0000259" key="2">
    <source>
        <dbReference type="Pfam" id="PF20152"/>
    </source>
</evidence>
<dbReference type="Pfam" id="PF20152">
    <property type="entry name" value="DUF6534"/>
    <property type="match status" value="1"/>
</dbReference>
<reference evidence="3 4" key="1">
    <citation type="submission" date="2014-06" db="EMBL/GenBank/DDBJ databases">
        <authorList>
            <consortium name="DOE Joint Genome Institute"/>
            <person name="Kuo A."/>
            <person name="Kohler A."/>
            <person name="Nagy L.G."/>
            <person name="Floudas D."/>
            <person name="Copeland A."/>
            <person name="Barry K.W."/>
            <person name="Cichocki N."/>
            <person name="Veneault-Fourrey C."/>
            <person name="LaButti K."/>
            <person name="Lindquist E.A."/>
            <person name="Lipzen A."/>
            <person name="Lundell T."/>
            <person name="Morin E."/>
            <person name="Murat C."/>
            <person name="Sun H."/>
            <person name="Tunlid A."/>
            <person name="Henrissat B."/>
            <person name="Grigoriev I.V."/>
            <person name="Hibbett D.S."/>
            <person name="Martin F."/>
            <person name="Nordberg H.P."/>
            <person name="Cantor M.N."/>
            <person name="Hua S.X."/>
        </authorList>
    </citation>
    <scope>NUCLEOTIDE SEQUENCE [LARGE SCALE GENOMIC DNA]</scope>
    <source>
        <strain evidence="3 4">ATCC 200175</strain>
    </source>
</reference>
<gene>
    <name evidence="3" type="ORF">PAXINDRAFT_120636</name>
</gene>
<dbReference type="Proteomes" id="UP000053647">
    <property type="component" value="Unassembled WGS sequence"/>
</dbReference>
<reference evidence="4" key="2">
    <citation type="submission" date="2015-01" db="EMBL/GenBank/DDBJ databases">
        <title>Evolutionary Origins and Diversification of the Mycorrhizal Mutualists.</title>
        <authorList>
            <consortium name="DOE Joint Genome Institute"/>
            <consortium name="Mycorrhizal Genomics Consortium"/>
            <person name="Kohler A."/>
            <person name="Kuo A."/>
            <person name="Nagy L.G."/>
            <person name="Floudas D."/>
            <person name="Copeland A."/>
            <person name="Barry K.W."/>
            <person name="Cichocki N."/>
            <person name="Veneault-Fourrey C."/>
            <person name="LaButti K."/>
            <person name="Lindquist E.A."/>
            <person name="Lipzen A."/>
            <person name="Lundell T."/>
            <person name="Morin E."/>
            <person name="Murat C."/>
            <person name="Riley R."/>
            <person name="Ohm R."/>
            <person name="Sun H."/>
            <person name="Tunlid A."/>
            <person name="Henrissat B."/>
            <person name="Grigoriev I.V."/>
            <person name="Hibbett D.S."/>
            <person name="Martin F."/>
        </authorList>
    </citation>
    <scope>NUCLEOTIDE SEQUENCE [LARGE SCALE GENOMIC DNA]</scope>
    <source>
        <strain evidence="4">ATCC 200175</strain>
    </source>
</reference>
<dbReference type="PANTHER" id="PTHR40465:SF1">
    <property type="entry name" value="DUF6534 DOMAIN-CONTAINING PROTEIN"/>
    <property type="match status" value="1"/>
</dbReference>